<dbReference type="PATRIC" id="fig|28128.5.peg.1326"/>
<accession>A0A133Q9C2</accession>
<dbReference type="RefSeq" id="WP_060940644.1">
    <property type="nucleotide sequence ID" value="NZ_KQ957245.1"/>
</dbReference>
<protein>
    <submittedName>
        <fullName evidence="2">Glycosyltransferase, group 2 family protein</fullName>
    </submittedName>
</protein>
<dbReference type="InterPro" id="IPR001173">
    <property type="entry name" value="Glyco_trans_2-like"/>
</dbReference>
<dbReference type="AlphaFoldDB" id="A0A133Q9C2"/>
<name>A0A133Q9C2_9BACT</name>
<keyword evidence="3" id="KW-1185">Reference proteome</keyword>
<organism evidence="2 3">
    <name type="scientific">Prevotella corporis</name>
    <dbReference type="NCBI Taxonomy" id="28128"/>
    <lineage>
        <taxon>Bacteria</taxon>
        <taxon>Pseudomonadati</taxon>
        <taxon>Bacteroidota</taxon>
        <taxon>Bacteroidia</taxon>
        <taxon>Bacteroidales</taxon>
        <taxon>Prevotellaceae</taxon>
        <taxon>Prevotella</taxon>
    </lineage>
</organism>
<dbReference type="InterPro" id="IPR050834">
    <property type="entry name" value="Glycosyltransf_2"/>
</dbReference>
<evidence type="ECO:0000313" key="3">
    <source>
        <dbReference type="Proteomes" id="UP000070533"/>
    </source>
</evidence>
<gene>
    <name evidence="2" type="ORF">HMPREF3226_01302</name>
</gene>
<keyword evidence="2" id="KW-0808">Transferase</keyword>
<dbReference type="eggNOG" id="COG0463">
    <property type="taxonomic scope" value="Bacteria"/>
</dbReference>
<evidence type="ECO:0000313" key="2">
    <source>
        <dbReference type="EMBL" id="KXA39467.1"/>
    </source>
</evidence>
<feature type="domain" description="Glycosyltransferase 2-like" evidence="1">
    <location>
        <begin position="8"/>
        <end position="136"/>
    </location>
</feature>
<dbReference type="EMBL" id="LRQG01000092">
    <property type="protein sequence ID" value="KXA39467.1"/>
    <property type="molecule type" value="Genomic_DNA"/>
</dbReference>
<dbReference type="OrthoDB" id="9802649at2"/>
<dbReference type="SUPFAM" id="SSF53448">
    <property type="entry name" value="Nucleotide-diphospho-sugar transferases"/>
    <property type="match status" value="1"/>
</dbReference>
<dbReference type="PANTHER" id="PTHR43685:SF2">
    <property type="entry name" value="GLYCOSYLTRANSFERASE 2-LIKE DOMAIN-CONTAINING PROTEIN"/>
    <property type="match status" value="1"/>
</dbReference>
<dbReference type="Pfam" id="PF00535">
    <property type="entry name" value="Glycos_transf_2"/>
    <property type="match status" value="1"/>
</dbReference>
<reference evidence="3" key="1">
    <citation type="submission" date="2016-01" db="EMBL/GenBank/DDBJ databases">
        <authorList>
            <person name="Mitreva M."/>
            <person name="Pepin K.H."/>
            <person name="Mihindukulasuriya K.A."/>
            <person name="Fulton R."/>
            <person name="Fronick C."/>
            <person name="O'Laughlin M."/>
            <person name="Miner T."/>
            <person name="Herter B."/>
            <person name="Rosa B.A."/>
            <person name="Cordes M."/>
            <person name="Tomlinson C."/>
            <person name="Wollam A."/>
            <person name="Palsikar V.B."/>
            <person name="Mardis E.R."/>
            <person name="Wilson R.K."/>
        </authorList>
    </citation>
    <scope>NUCLEOTIDE SEQUENCE [LARGE SCALE GENOMIC DNA]</scope>
    <source>
        <strain evidence="3">MJR7716</strain>
    </source>
</reference>
<dbReference type="GO" id="GO:0016740">
    <property type="term" value="F:transferase activity"/>
    <property type="evidence" value="ECO:0007669"/>
    <property type="project" value="UniProtKB-KW"/>
</dbReference>
<dbReference type="STRING" id="28128.HMPREF3226_01302"/>
<dbReference type="Gene3D" id="3.90.550.10">
    <property type="entry name" value="Spore Coat Polysaccharide Biosynthesis Protein SpsA, Chain A"/>
    <property type="match status" value="1"/>
</dbReference>
<evidence type="ECO:0000259" key="1">
    <source>
        <dbReference type="Pfam" id="PF00535"/>
    </source>
</evidence>
<dbReference type="InterPro" id="IPR029044">
    <property type="entry name" value="Nucleotide-diphossugar_trans"/>
</dbReference>
<sequence>MEEKPSVSVVMCTYNGAKFIRDQIASILQQTYPLHEIIIQDDNSDDETWSILSECAARNPKITIYSNEEKHGVNGNFLSAMKRASGDFIAIADQDDIWETDKIEIQMKAIGKNLLCSGHSRPFSTDDAFAYFDERHRNVNVIRMMFLGLPGHTMLLRRELMEQLPDSSHPIFEYSMYDAALSIIAAAHGRIIYVDKILVNFRRHTAATTYNDYSRNLPTWRNALSSLIWGCRNYRKTRERIRPLFEAKLKLLQNIHTDNADLKEARKIMELETSHSLSAFVRLQYHCIKNSRKLFHTEGKGFVRIVRAALYPVMQLQMYR</sequence>
<dbReference type="PANTHER" id="PTHR43685">
    <property type="entry name" value="GLYCOSYLTRANSFERASE"/>
    <property type="match status" value="1"/>
</dbReference>
<proteinExistence type="predicted"/>
<dbReference type="Proteomes" id="UP000070533">
    <property type="component" value="Unassembled WGS sequence"/>
</dbReference>
<comment type="caution">
    <text evidence="2">The sequence shown here is derived from an EMBL/GenBank/DDBJ whole genome shotgun (WGS) entry which is preliminary data.</text>
</comment>